<evidence type="ECO:0000313" key="3">
    <source>
        <dbReference type="Proteomes" id="UP001161325"/>
    </source>
</evidence>
<dbReference type="AlphaFoldDB" id="A0AA37VFE4"/>
<dbReference type="InterPro" id="IPR011042">
    <property type="entry name" value="6-blade_b-propeller_TolB-like"/>
</dbReference>
<dbReference type="PANTHER" id="PTHR36842:SF1">
    <property type="entry name" value="PROTEIN TOLB"/>
    <property type="match status" value="1"/>
</dbReference>
<dbReference type="PANTHER" id="PTHR36842">
    <property type="entry name" value="PROTEIN TOLB HOMOLOG"/>
    <property type="match status" value="1"/>
</dbReference>
<dbReference type="EMBL" id="BRXS01000005">
    <property type="protein sequence ID" value="GLC26744.1"/>
    <property type="molecule type" value="Genomic_DNA"/>
</dbReference>
<dbReference type="SUPFAM" id="SSF82171">
    <property type="entry name" value="DPP6 N-terminal domain-like"/>
    <property type="match status" value="1"/>
</dbReference>
<keyword evidence="3" id="KW-1185">Reference proteome</keyword>
<gene>
    <name evidence="2" type="ORF">rosag_32570</name>
</gene>
<name>A0AA37VFE4_9BACT</name>
<protein>
    <submittedName>
        <fullName evidence="2">Peptidase S9</fullName>
    </submittedName>
</protein>
<sequence length="1063" mass="115810">MSGHASTRARAAGRPTRVALVSHAARRAVAHASALLAAGAAVLSIALSIVAASAAPAHAQYFGRNKVNYETFDFRILATPRFDVHYYPSMEEASRDAGRMAERWYERLAPFMRDSLGRRSLIFFADQPDFQQNNVTDIESEGTGGVTESFRSRVIMPFTGVYEDNHHVLGHELVHVFQYDLAEKAGGVQRLNALPLWLVEGMAEYLSLGREDVNTATWLRDAARRNDVPTIKQLTNDPRYFPYRYGQALWAYVGGRWGDQAVVDVYKQSLRYGFEGAIRRVLDVSTDQLSKDWGAAIRGAYLPLMAGRSAPDSTANLIIGQRNRRGGEYNLAPVLSPDGKTVAFYSSRGLFEIDLFIADAETGRVIQQLGSLNRARHFDAMSFIASAGSWSPDGRQLAYVVYRQGDQVIEIYDLAARRSVRTLRTPNLGAALDPAWSPDGRYLAFSGSVGGISDLYLYDLQADRMEQLTRGREAELQPSWSPDGRTLAFVTDRGPGTDFERLTFAPTRLATMDVASREIRVIPGFVGARHINPNWSPDGRSLYFVADPDGFSDVYRLDVASGARSRVTRVATGVSGITDLSPALSVARTTGRLSFSVFDRGGYNIVRMEAADAQGTPVDAAPDGRAVAAGATVGDGGTLPPVNPSAPSRIERYLADATTGLPEGRTVFQNERYSAKLRLDYIAPPTVGIGTSSQFGTTVGGGIGAAFSDNLGNQSLQAVVQAQGQVQDIGGQLFYLNRKNRWNWGAGVGHIPILTGYTAAGEVSPGQFAYQQVLQRIFIDQAQALAQYPLSSTRRFEFALGATRQGYSQEAINIYVDDFGNPIGQDRTKLPAPDAIYYAQGSAAFVGDWTYFGLTSPIAGGRYRFEVSPTVGTLSFTTGTADYRRYFLARPVTFAFRGLHYGRYGKGAEDSLRLAPLYAGYGTLIRGYDVANNIEAGECGTTAARCPVFDRLIGSRLAVANVEMRIPLLGPEGLGLIRTNLLPVEIAPFFDAGVAWNSAQSPDFRFVGGDASRNDLARIPVFSTGVTARINLLGFAVVEAFYAYPFQRPDKGAHFGFQLAPGW</sequence>
<proteinExistence type="inferred from homology"/>
<comment type="similarity">
    <text evidence="1">Belongs to the TolB family.</text>
</comment>
<dbReference type="RefSeq" id="WP_284351198.1">
    <property type="nucleotide sequence ID" value="NZ_BRXS01000005.1"/>
</dbReference>
<dbReference type="Proteomes" id="UP001161325">
    <property type="component" value="Unassembled WGS sequence"/>
</dbReference>
<dbReference type="Pfam" id="PF07676">
    <property type="entry name" value="PD40"/>
    <property type="match status" value="5"/>
</dbReference>
<organism evidence="2 3">
    <name type="scientific">Roseisolibacter agri</name>
    <dbReference type="NCBI Taxonomy" id="2014610"/>
    <lineage>
        <taxon>Bacteria</taxon>
        <taxon>Pseudomonadati</taxon>
        <taxon>Gemmatimonadota</taxon>
        <taxon>Gemmatimonadia</taxon>
        <taxon>Gemmatimonadales</taxon>
        <taxon>Gemmatimonadaceae</taxon>
        <taxon>Roseisolibacter</taxon>
    </lineage>
</organism>
<accession>A0AA37VFE4</accession>
<dbReference type="Gene3D" id="2.120.10.30">
    <property type="entry name" value="TolB, C-terminal domain"/>
    <property type="match status" value="2"/>
</dbReference>
<evidence type="ECO:0000313" key="2">
    <source>
        <dbReference type="EMBL" id="GLC26744.1"/>
    </source>
</evidence>
<reference evidence="2" key="1">
    <citation type="submission" date="2022-08" db="EMBL/GenBank/DDBJ databases">
        <title>Draft genome sequencing of Roseisolibacter agri AW1220.</title>
        <authorList>
            <person name="Tobiishi Y."/>
            <person name="Tonouchi A."/>
        </authorList>
    </citation>
    <scope>NUCLEOTIDE SEQUENCE</scope>
    <source>
        <strain evidence="2">AW1220</strain>
    </source>
</reference>
<evidence type="ECO:0000256" key="1">
    <source>
        <dbReference type="ARBA" id="ARBA00009820"/>
    </source>
</evidence>
<comment type="caution">
    <text evidence="2">The sequence shown here is derived from an EMBL/GenBank/DDBJ whole genome shotgun (WGS) entry which is preliminary data.</text>
</comment>
<dbReference type="InterPro" id="IPR011659">
    <property type="entry name" value="WD40"/>
</dbReference>